<dbReference type="Proteomes" id="UP001058039">
    <property type="component" value="Segment"/>
</dbReference>
<proteinExistence type="predicted"/>
<reference evidence="1" key="1">
    <citation type="journal article" date="2022" name="Pharmaceutics">
        <title>Isolation and Molecular Characterization of a Novel Lytic Bacteriophage That Inactivates MDR Klebsiella pneumoniae Strains.</title>
        <authorList>
            <person name="Balcao V.M."/>
            <person name="Moreli F.C."/>
            <person name="Silva E.C."/>
            <person name="Belline B.G."/>
            <person name="Martins L.F."/>
            <person name="Rossi F.P.N."/>
            <person name="Pereira C."/>
            <person name="Vila M.M.D.C."/>
            <person name="da Silva A.M."/>
        </authorList>
    </citation>
    <scope>NUCLEOTIDE SEQUENCE</scope>
</reference>
<evidence type="ECO:0000313" key="2">
    <source>
        <dbReference type="Proteomes" id="UP001058039"/>
    </source>
</evidence>
<name>A0A9E7NGQ1_9CAUD</name>
<accession>A0A9E7NGQ1</accession>
<protein>
    <submittedName>
        <fullName evidence="1">Uncharacterized protein</fullName>
    </submittedName>
</protein>
<keyword evidence="2" id="KW-1185">Reference proteome</keyword>
<dbReference type="EMBL" id="ON637170">
    <property type="protein sequence ID" value="UTN90394.1"/>
    <property type="molecule type" value="Genomic_DNA"/>
</dbReference>
<organism evidence="1 2">
    <name type="scientific">Klebsiella phage vB_KpnS_Uniso31</name>
    <dbReference type="NCBI Taxonomy" id="2951200"/>
    <lineage>
        <taxon>Viruses</taxon>
        <taxon>Duplodnaviria</taxon>
        <taxon>Heunggongvirae</taxon>
        <taxon>Uroviricota</taxon>
        <taxon>Caudoviricetes</taxon>
        <taxon>Demerecviridae</taxon>
        <taxon>Sugarlandvirus</taxon>
        <taxon>Sugarlandvirus Uniso31</taxon>
    </lineage>
</organism>
<sequence length="29" mass="3244">MTNYTAGSLPPRSLKIWDSIKSVIGFFTL</sequence>
<evidence type="ECO:0000313" key="1">
    <source>
        <dbReference type="EMBL" id="UTN90394.1"/>
    </source>
</evidence>